<dbReference type="Gene3D" id="1.10.357.10">
    <property type="entry name" value="Tetracycline Repressor, domain 2"/>
    <property type="match status" value="1"/>
</dbReference>
<dbReference type="AlphaFoldDB" id="A0A9X1SY22"/>
<dbReference type="InterPro" id="IPR001647">
    <property type="entry name" value="HTH_TetR"/>
</dbReference>
<evidence type="ECO:0000256" key="2">
    <source>
        <dbReference type="ARBA" id="ARBA00023125"/>
    </source>
</evidence>
<dbReference type="Pfam" id="PF21943">
    <property type="entry name" value="TetR_C_46"/>
    <property type="match status" value="1"/>
</dbReference>
<dbReference type="EMBL" id="JAJOMB010000029">
    <property type="protein sequence ID" value="MCD5316404.1"/>
    <property type="molecule type" value="Genomic_DNA"/>
</dbReference>
<dbReference type="InterPro" id="IPR009057">
    <property type="entry name" value="Homeodomain-like_sf"/>
</dbReference>
<dbReference type="SUPFAM" id="SSF46689">
    <property type="entry name" value="Homeodomain-like"/>
    <property type="match status" value="1"/>
</dbReference>
<keyword evidence="3" id="KW-0804">Transcription</keyword>
<dbReference type="Pfam" id="PF00440">
    <property type="entry name" value="TetR_N"/>
    <property type="match status" value="1"/>
</dbReference>
<dbReference type="GO" id="GO:0000976">
    <property type="term" value="F:transcription cis-regulatory region binding"/>
    <property type="evidence" value="ECO:0007669"/>
    <property type="project" value="TreeGrafter"/>
</dbReference>
<keyword evidence="2 4" id="KW-0238">DNA-binding</keyword>
<name>A0A9X1SY22_9ACTN</name>
<keyword evidence="5" id="KW-1133">Transmembrane helix</keyword>
<gene>
    <name evidence="7" type="ORF">LR394_36455</name>
</gene>
<evidence type="ECO:0000256" key="1">
    <source>
        <dbReference type="ARBA" id="ARBA00023015"/>
    </source>
</evidence>
<dbReference type="GO" id="GO:0003700">
    <property type="term" value="F:DNA-binding transcription factor activity"/>
    <property type="evidence" value="ECO:0007669"/>
    <property type="project" value="TreeGrafter"/>
</dbReference>
<keyword evidence="5" id="KW-0812">Transmembrane</keyword>
<comment type="caution">
    <text evidence="7">The sequence shown here is derived from an EMBL/GenBank/DDBJ whole genome shotgun (WGS) entry which is preliminary data.</text>
</comment>
<reference evidence="7" key="1">
    <citation type="submission" date="2021-11" db="EMBL/GenBank/DDBJ databases">
        <title>Streptomyces corallinus and Kineosporia corallina sp. nov., two new coral-derived marine actinobacteria.</title>
        <authorList>
            <person name="Buangrab K."/>
            <person name="Sutthacheep M."/>
            <person name="Yeemin T."/>
            <person name="Harunari E."/>
            <person name="Igarashi Y."/>
            <person name="Sripreechasak P."/>
            <person name="Kanchanasin P."/>
            <person name="Tanasupawat S."/>
            <person name="Phongsopitanun W."/>
        </authorList>
    </citation>
    <scope>NUCLEOTIDE SEQUENCE</scope>
    <source>
        <strain evidence="7">JCM 31032</strain>
    </source>
</reference>
<keyword evidence="1" id="KW-0805">Transcription regulation</keyword>
<feature type="transmembrane region" description="Helical" evidence="5">
    <location>
        <begin position="32"/>
        <end position="51"/>
    </location>
</feature>
<proteinExistence type="predicted"/>
<feature type="domain" description="HTH tetR-type" evidence="6">
    <location>
        <begin position="8"/>
        <end position="68"/>
    </location>
</feature>
<evidence type="ECO:0000256" key="4">
    <source>
        <dbReference type="PROSITE-ProRule" id="PRU00335"/>
    </source>
</evidence>
<dbReference type="RefSeq" id="WP_231449252.1">
    <property type="nucleotide sequence ID" value="NZ_JAJOMB010000029.1"/>
</dbReference>
<keyword evidence="5" id="KW-0472">Membrane</keyword>
<evidence type="ECO:0000313" key="8">
    <source>
        <dbReference type="Proteomes" id="UP001138997"/>
    </source>
</evidence>
<feature type="DNA-binding region" description="H-T-H motif" evidence="4">
    <location>
        <begin position="31"/>
        <end position="50"/>
    </location>
</feature>
<protein>
    <submittedName>
        <fullName evidence="7">TetR/AcrR family transcriptional regulator</fullName>
    </submittedName>
</protein>
<accession>A0A9X1SY22</accession>
<dbReference type="PANTHER" id="PTHR30055">
    <property type="entry name" value="HTH-TYPE TRANSCRIPTIONAL REGULATOR RUTR"/>
    <property type="match status" value="1"/>
</dbReference>
<evidence type="ECO:0000256" key="3">
    <source>
        <dbReference type="ARBA" id="ARBA00023163"/>
    </source>
</evidence>
<organism evidence="7 8">
    <name type="scientific">Kineosporia babensis</name>
    <dbReference type="NCBI Taxonomy" id="499548"/>
    <lineage>
        <taxon>Bacteria</taxon>
        <taxon>Bacillati</taxon>
        <taxon>Actinomycetota</taxon>
        <taxon>Actinomycetes</taxon>
        <taxon>Kineosporiales</taxon>
        <taxon>Kineosporiaceae</taxon>
        <taxon>Kineosporia</taxon>
    </lineage>
</organism>
<keyword evidence="8" id="KW-1185">Reference proteome</keyword>
<dbReference type="PROSITE" id="PS50977">
    <property type="entry name" value="HTH_TETR_2"/>
    <property type="match status" value="1"/>
</dbReference>
<dbReference type="Proteomes" id="UP001138997">
    <property type="component" value="Unassembled WGS sequence"/>
</dbReference>
<dbReference type="InterPro" id="IPR050109">
    <property type="entry name" value="HTH-type_TetR-like_transc_reg"/>
</dbReference>
<dbReference type="PANTHER" id="PTHR30055:SF174">
    <property type="entry name" value="TRANSCRIPTIONAL REGULATORY PROTEIN (PROBABLY TETR-FAMILY)-RELATED"/>
    <property type="match status" value="1"/>
</dbReference>
<evidence type="ECO:0000313" key="7">
    <source>
        <dbReference type="EMBL" id="MCD5316404.1"/>
    </source>
</evidence>
<sequence length="216" mass="22818">MKRRMEPDQRRAAILGTAGEEFSRRPFSAVSVADLAAAAGVSAPLIVFYFGSKKQLYLEVVRQAADAIAAGLRDVPGPASLERLETSVEFYAAFAQRNRAGFLTLLRGSQDEGQPEVRAIVEELRDTVLSQILADVAAAGVGIDPETPDTAMAVRSYLGYVDTAVTHWLSLPPPEQEQITAARIAQLAVGAFTGSLGVLSAARPPDSPVPAGPADS</sequence>
<evidence type="ECO:0000256" key="5">
    <source>
        <dbReference type="SAM" id="Phobius"/>
    </source>
</evidence>
<evidence type="ECO:0000259" key="6">
    <source>
        <dbReference type="PROSITE" id="PS50977"/>
    </source>
</evidence>
<dbReference type="InterPro" id="IPR054129">
    <property type="entry name" value="DesT_TetR_C"/>
</dbReference>